<comment type="caution">
    <text evidence="1">The sequence shown here is derived from an EMBL/GenBank/DDBJ whole genome shotgun (WGS) entry which is preliminary data.</text>
</comment>
<name>A0A834K925_VESVU</name>
<dbReference type="AlphaFoldDB" id="A0A834K925"/>
<protein>
    <submittedName>
        <fullName evidence="1">Uncharacterized protein</fullName>
    </submittedName>
</protein>
<sequence length="111" mass="12820">MHIQLVAFGEERYTSIIYQVPSVSIVIEPISIPISRFTKSSGKVTDLSRISLSNFNDSQLTKNQPTEWNIIFFYEEYMRKSDNIQDDNDSNSQSVSPKYSVFHFINSHPPK</sequence>
<organism evidence="1 2">
    <name type="scientific">Vespula vulgaris</name>
    <name type="common">Yellow jacket</name>
    <name type="synonym">Wasp</name>
    <dbReference type="NCBI Taxonomy" id="7454"/>
    <lineage>
        <taxon>Eukaryota</taxon>
        <taxon>Metazoa</taxon>
        <taxon>Ecdysozoa</taxon>
        <taxon>Arthropoda</taxon>
        <taxon>Hexapoda</taxon>
        <taxon>Insecta</taxon>
        <taxon>Pterygota</taxon>
        <taxon>Neoptera</taxon>
        <taxon>Endopterygota</taxon>
        <taxon>Hymenoptera</taxon>
        <taxon>Apocrita</taxon>
        <taxon>Aculeata</taxon>
        <taxon>Vespoidea</taxon>
        <taxon>Vespidae</taxon>
        <taxon>Vespinae</taxon>
        <taxon>Vespula</taxon>
    </lineage>
</organism>
<keyword evidence="2" id="KW-1185">Reference proteome</keyword>
<evidence type="ECO:0000313" key="1">
    <source>
        <dbReference type="EMBL" id="KAF7402367.1"/>
    </source>
</evidence>
<evidence type="ECO:0000313" key="2">
    <source>
        <dbReference type="Proteomes" id="UP000614350"/>
    </source>
</evidence>
<dbReference type="Proteomes" id="UP000614350">
    <property type="component" value="Unassembled WGS sequence"/>
</dbReference>
<dbReference type="EMBL" id="JACSEA010000004">
    <property type="protein sequence ID" value="KAF7402367.1"/>
    <property type="molecule type" value="Genomic_DNA"/>
</dbReference>
<gene>
    <name evidence="1" type="ORF">HZH66_004634</name>
</gene>
<proteinExistence type="predicted"/>
<reference evidence="1" key="1">
    <citation type="journal article" date="2020" name="G3 (Bethesda)">
        <title>High-Quality Assemblies for Three Invasive Social Wasps from the &lt;i&gt;Vespula&lt;/i&gt; Genus.</title>
        <authorList>
            <person name="Harrop T.W.R."/>
            <person name="Guhlin J."/>
            <person name="McLaughlin G.M."/>
            <person name="Permina E."/>
            <person name="Stockwell P."/>
            <person name="Gilligan J."/>
            <person name="Le Lec M.F."/>
            <person name="Gruber M.A.M."/>
            <person name="Quinn O."/>
            <person name="Lovegrove M."/>
            <person name="Duncan E.J."/>
            <person name="Remnant E.J."/>
            <person name="Van Eeckhoven J."/>
            <person name="Graham B."/>
            <person name="Knapp R.A."/>
            <person name="Langford K.W."/>
            <person name="Kronenberg Z."/>
            <person name="Press M.O."/>
            <person name="Eacker S.M."/>
            <person name="Wilson-Rankin E.E."/>
            <person name="Purcell J."/>
            <person name="Lester P.J."/>
            <person name="Dearden P.K."/>
        </authorList>
    </citation>
    <scope>NUCLEOTIDE SEQUENCE</scope>
    <source>
        <strain evidence="1">Marl-1</strain>
    </source>
</reference>
<accession>A0A834K925</accession>